<keyword evidence="1" id="KW-1133">Transmembrane helix</keyword>
<dbReference type="Gene3D" id="1.20.810.10">
    <property type="entry name" value="Cytochrome Bc1 Complex, Chain C"/>
    <property type="match status" value="1"/>
</dbReference>
<dbReference type="InterPro" id="IPR027387">
    <property type="entry name" value="Cytb/b6-like_sf"/>
</dbReference>
<keyword evidence="1" id="KW-0812">Transmembrane</keyword>
<feature type="transmembrane region" description="Helical" evidence="1">
    <location>
        <begin position="73"/>
        <end position="92"/>
    </location>
</feature>
<dbReference type="EMBL" id="JBHUFV010000008">
    <property type="protein sequence ID" value="MFD1931118.1"/>
    <property type="molecule type" value="Genomic_DNA"/>
</dbReference>
<dbReference type="InterPro" id="IPR016174">
    <property type="entry name" value="Di-haem_cyt_TM"/>
</dbReference>
<evidence type="ECO:0000256" key="1">
    <source>
        <dbReference type="SAM" id="Phobius"/>
    </source>
</evidence>
<protein>
    <recommendedName>
        <fullName evidence="4">Cytochrome bc1 complex cytochrome b subunit</fullName>
    </recommendedName>
</protein>
<evidence type="ECO:0000313" key="2">
    <source>
        <dbReference type="EMBL" id="MFD1931118.1"/>
    </source>
</evidence>
<reference evidence="3" key="1">
    <citation type="journal article" date="2019" name="Int. J. Syst. Evol. Microbiol.">
        <title>The Global Catalogue of Microorganisms (GCM) 10K type strain sequencing project: providing services to taxonomists for standard genome sequencing and annotation.</title>
        <authorList>
            <consortium name="The Broad Institute Genomics Platform"/>
            <consortium name="The Broad Institute Genome Sequencing Center for Infectious Disease"/>
            <person name="Wu L."/>
            <person name="Ma J."/>
        </authorList>
    </citation>
    <scope>NUCLEOTIDE SEQUENCE [LARGE SCALE GENOMIC DNA]</scope>
    <source>
        <strain evidence="3">ICMP 6774ER</strain>
    </source>
</reference>
<evidence type="ECO:0000313" key="3">
    <source>
        <dbReference type="Proteomes" id="UP001597368"/>
    </source>
</evidence>
<comment type="caution">
    <text evidence="2">The sequence shown here is derived from an EMBL/GenBank/DDBJ whole genome shotgun (WGS) entry which is preliminary data.</text>
</comment>
<keyword evidence="3" id="KW-1185">Reference proteome</keyword>
<gene>
    <name evidence="2" type="ORF">ACFSKW_06455</name>
</gene>
<name>A0ABW4SNY0_9ACTN</name>
<dbReference type="RefSeq" id="WP_379570176.1">
    <property type="nucleotide sequence ID" value="NZ_JBHUFV010000008.1"/>
</dbReference>
<keyword evidence="1" id="KW-0472">Membrane</keyword>
<accession>A0ABW4SNY0</accession>
<organism evidence="2 3">
    <name type="scientific">Nonomuraea mangrovi</name>
    <dbReference type="NCBI Taxonomy" id="2316207"/>
    <lineage>
        <taxon>Bacteria</taxon>
        <taxon>Bacillati</taxon>
        <taxon>Actinomycetota</taxon>
        <taxon>Actinomycetes</taxon>
        <taxon>Streptosporangiales</taxon>
        <taxon>Streptosporangiaceae</taxon>
        <taxon>Nonomuraea</taxon>
    </lineage>
</organism>
<proteinExistence type="predicted"/>
<dbReference type="SUPFAM" id="SSF81342">
    <property type="entry name" value="Transmembrane di-heme cytochromes"/>
    <property type="match status" value="1"/>
</dbReference>
<sequence length="130" mass="14337">MRLYKTLMSEMLVYCFVVVVLTGAFLAFFYPSSGQTFYDGPYEPLRGAEVSAAYAAEVEIAFEAPGGRLMRQLHQWSSLLFLVGIVLPSLGARSSMPRPLGGEQGSRFAVGVTPSIRGRCRTAPRRRRSP</sequence>
<feature type="transmembrane region" description="Helical" evidence="1">
    <location>
        <begin position="12"/>
        <end position="30"/>
    </location>
</feature>
<evidence type="ECO:0008006" key="4">
    <source>
        <dbReference type="Google" id="ProtNLM"/>
    </source>
</evidence>
<dbReference type="Proteomes" id="UP001597368">
    <property type="component" value="Unassembled WGS sequence"/>
</dbReference>